<name>A0A367KTE4_RHIST</name>
<feature type="region of interest" description="Disordered" evidence="1">
    <location>
        <begin position="1"/>
        <end position="62"/>
    </location>
</feature>
<dbReference type="STRING" id="4846.A0A367KTE4"/>
<dbReference type="EMBL" id="PJQM01000394">
    <property type="protein sequence ID" value="RCI05417.1"/>
    <property type="molecule type" value="Genomic_DNA"/>
</dbReference>
<protein>
    <submittedName>
        <fullName evidence="2">Uncharacterized protein</fullName>
    </submittedName>
</protein>
<dbReference type="OrthoDB" id="2288891at2759"/>
<evidence type="ECO:0000256" key="1">
    <source>
        <dbReference type="SAM" id="MobiDB-lite"/>
    </source>
</evidence>
<feature type="compositionally biased region" description="Low complexity" evidence="1">
    <location>
        <begin position="16"/>
        <end position="27"/>
    </location>
</feature>
<reference evidence="2 3" key="1">
    <citation type="journal article" date="2018" name="G3 (Bethesda)">
        <title>Phylogenetic and Phylogenomic Definition of Rhizopus Species.</title>
        <authorList>
            <person name="Gryganskyi A.P."/>
            <person name="Golan J."/>
            <person name="Dolatabadi S."/>
            <person name="Mondo S."/>
            <person name="Robb S."/>
            <person name="Idnurm A."/>
            <person name="Muszewska A."/>
            <person name="Steczkiewicz K."/>
            <person name="Masonjones S."/>
            <person name="Liao H.L."/>
            <person name="Gajdeczka M.T."/>
            <person name="Anike F."/>
            <person name="Vuek A."/>
            <person name="Anishchenko I.M."/>
            <person name="Voigt K."/>
            <person name="de Hoog G.S."/>
            <person name="Smith M.E."/>
            <person name="Heitman J."/>
            <person name="Vilgalys R."/>
            <person name="Stajich J.E."/>
        </authorList>
    </citation>
    <scope>NUCLEOTIDE SEQUENCE [LARGE SCALE GENOMIC DNA]</scope>
    <source>
        <strain evidence="2 3">LSU 92-RS-03</strain>
    </source>
</reference>
<evidence type="ECO:0000313" key="2">
    <source>
        <dbReference type="EMBL" id="RCI05417.1"/>
    </source>
</evidence>
<comment type="caution">
    <text evidence="2">The sequence shown here is derived from an EMBL/GenBank/DDBJ whole genome shotgun (WGS) entry which is preliminary data.</text>
</comment>
<evidence type="ECO:0000313" key="3">
    <source>
        <dbReference type="Proteomes" id="UP000253551"/>
    </source>
</evidence>
<feature type="compositionally biased region" description="Low complexity" evidence="1">
    <location>
        <begin position="53"/>
        <end position="62"/>
    </location>
</feature>
<proteinExistence type="predicted"/>
<sequence>MKESSSPARPSFEHASSSTTPTRSTIRSKSKEEIEKLAKQSLDSSHLKRKYTPSPLFSPPRFSRADTFESDYDRDNPNRWTKRQWKKLEEYYLLKNRDYEKAANTFYFRESLITMNLPSSQDIAGKPKCKELWTKEQILWRAKCLHTSVQYHNGLLPSERKKQKTR</sequence>
<dbReference type="AlphaFoldDB" id="A0A367KTE4"/>
<keyword evidence="3" id="KW-1185">Reference proteome</keyword>
<accession>A0A367KTE4</accession>
<dbReference type="Proteomes" id="UP000253551">
    <property type="component" value="Unassembled WGS sequence"/>
</dbReference>
<gene>
    <name evidence="2" type="ORF">CU098_013138</name>
</gene>
<organism evidence="2 3">
    <name type="scientific">Rhizopus stolonifer</name>
    <name type="common">Rhizopus nigricans</name>
    <dbReference type="NCBI Taxonomy" id="4846"/>
    <lineage>
        <taxon>Eukaryota</taxon>
        <taxon>Fungi</taxon>
        <taxon>Fungi incertae sedis</taxon>
        <taxon>Mucoromycota</taxon>
        <taxon>Mucoromycotina</taxon>
        <taxon>Mucoromycetes</taxon>
        <taxon>Mucorales</taxon>
        <taxon>Mucorineae</taxon>
        <taxon>Rhizopodaceae</taxon>
        <taxon>Rhizopus</taxon>
    </lineage>
</organism>
<feature type="compositionally biased region" description="Basic and acidic residues" evidence="1">
    <location>
        <begin position="29"/>
        <end position="38"/>
    </location>
</feature>